<dbReference type="InterPro" id="IPR012001">
    <property type="entry name" value="Thiamin_PyroP_enz_TPP-bd_dom"/>
</dbReference>
<dbReference type="InterPro" id="IPR000399">
    <property type="entry name" value="TPP-bd_CS"/>
</dbReference>
<dbReference type="GO" id="GO:0000287">
    <property type="term" value="F:magnesium ion binding"/>
    <property type="evidence" value="ECO:0007669"/>
    <property type="project" value="InterPro"/>
</dbReference>
<dbReference type="GO" id="GO:0050660">
    <property type="term" value="F:flavin adenine dinucleotide binding"/>
    <property type="evidence" value="ECO:0007669"/>
    <property type="project" value="TreeGrafter"/>
</dbReference>
<dbReference type="GO" id="GO:0016823">
    <property type="term" value="F:hydrolase activity, acting on acid carbon-carbon bonds, in ketonic substances"/>
    <property type="evidence" value="ECO:0007669"/>
    <property type="project" value="InterPro"/>
</dbReference>
<feature type="domain" description="Thiamine pyrophosphate enzyme central" evidence="4">
    <location>
        <begin position="221"/>
        <end position="355"/>
    </location>
</feature>
<dbReference type="InterPro" id="IPR029061">
    <property type="entry name" value="THDP-binding"/>
</dbReference>
<dbReference type="Gene3D" id="3.40.50.1220">
    <property type="entry name" value="TPP-binding domain"/>
    <property type="match status" value="1"/>
</dbReference>
<name>A0A455SMA4_9CHLR</name>
<dbReference type="GO" id="GO:0003984">
    <property type="term" value="F:acetolactate synthase activity"/>
    <property type="evidence" value="ECO:0007669"/>
    <property type="project" value="TreeGrafter"/>
</dbReference>
<dbReference type="Gene3D" id="3.40.50.970">
    <property type="match status" value="2"/>
</dbReference>
<dbReference type="SUPFAM" id="SSF52518">
    <property type="entry name" value="Thiamin diphosphate-binding fold (THDP-binding)"/>
    <property type="match status" value="2"/>
</dbReference>
<feature type="domain" description="Thiamine pyrophosphate enzyme TPP-binding" evidence="5">
    <location>
        <begin position="418"/>
        <end position="580"/>
    </location>
</feature>
<protein>
    <submittedName>
        <fullName evidence="7">3D-(3,5/4)-trihydroxycyclohexane-1,2-dione acylhydrolase</fullName>
    </submittedName>
</protein>
<dbReference type="GO" id="GO:0009099">
    <property type="term" value="P:L-valine biosynthetic process"/>
    <property type="evidence" value="ECO:0007669"/>
    <property type="project" value="TreeGrafter"/>
</dbReference>
<evidence type="ECO:0000256" key="1">
    <source>
        <dbReference type="ARBA" id="ARBA00007812"/>
    </source>
</evidence>
<dbReference type="InterPro" id="IPR030817">
    <property type="entry name" value="Myo_inos_IolD"/>
</dbReference>
<dbReference type="InterPro" id="IPR029035">
    <property type="entry name" value="DHS-like_NAD/FAD-binding_dom"/>
</dbReference>
<dbReference type="Pfam" id="PF02776">
    <property type="entry name" value="TPP_enzyme_N"/>
    <property type="match status" value="1"/>
</dbReference>
<sequence>MTSGDTQRLTMAQALIAFLKNQHVERDGNIQPFFAGCFGIFGHGNVGGIGQALQQMPDFRYYLARNEQAMVHTATAFARTKNRLQTFACTSSIGPGATNMLTGAATATINRVPVLLLPGDIFARRNVAPVLQQLESSQTQDISVNDCFKPVSRYWDRIVRPEQLLTALPEALRVLTDPAETGAVTLALPQDVQAEAYDYPRAFFQRRVWHIPRNRPDKARLEQAAALIRQSQRPLIIAGGGVIYSEACELLQRLLEQTGIPLGETMAGKGSVPFNHPLMLGAIGATGTFAANRVARQADLIIGIGTRYSDFTTSSKTAFQYPEVRFVNINVTAFDAGKHAGLALVGDARVTLEELLPLLDGYHVDEGYRAQVEQLHQEWEAEVERIYAIRHTPLPSQGELIGAVNELSSSEAIMVCAAGSLPGDLHKLWRARHPKNYHLEYGYSCMGYEIAGGLGAKMAAPEREVYVLVGDGSYLMMNSEIVTSVQEGYKLIIVLIDNQGFKSIGSLSRSLGQDGFGTRYVYPRDGVLPGDSTEGVQTLPVDLAANARSLGAHVIECKTYDDVTAALKQAQASEQTTVIYVQSDRYQAVPGYESWWDVPVAEVSDMSTVQQAYADWAEQRARERYFFNAP</sequence>
<dbReference type="InterPro" id="IPR045229">
    <property type="entry name" value="TPP_enz"/>
</dbReference>
<dbReference type="GO" id="GO:0019310">
    <property type="term" value="P:inositol catabolic process"/>
    <property type="evidence" value="ECO:0007669"/>
    <property type="project" value="InterPro"/>
</dbReference>
<dbReference type="InterPro" id="IPR012000">
    <property type="entry name" value="Thiamin_PyroP_enz_cen_dom"/>
</dbReference>
<dbReference type="SUPFAM" id="SSF52467">
    <property type="entry name" value="DHS-like NAD/FAD-binding domain"/>
    <property type="match status" value="1"/>
</dbReference>
<proteinExistence type="inferred from homology"/>
<dbReference type="GO" id="GO:0030976">
    <property type="term" value="F:thiamine pyrophosphate binding"/>
    <property type="evidence" value="ECO:0007669"/>
    <property type="project" value="InterPro"/>
</dbReference>
<dbReference type="PROSITE" id="PS00187">
    <property type="entry name" value="TPP_ENZYMES"/>
    <property type="match status" value="1"/>
</dbReference>
<dbReference type="EMBL" id="AP019376">
    <property type="protein sequence ID" value="BBH86214.1"/>
    <property type="molecule type" value="Genomic_DNA"/>
</dbReference>
<dbReference type="GO" id="GO:0009097">
    <property type="term" value="P:isoleucine biosynthetic process"/>
    <property type="evidence" value="ECO:0007669"/>
    <property type="project" value="TreeGrafter"/>
</dbReference>
<dbReference type="Pfam" id="PF02775">
    <property type="entry name" value="TPP_enzyme_C"/>
    <property type="match status" value="1"/>
</dbReference>
<dbReference type="Pfam" id="PF00205">
    <property type="entry name" value="TPP_enzyme_M"/>
    <property type="match status" value="1"/>
</dbReference>
<dbReference type="PANTHER" id="PTHR18968">
    <property type="entry name" value="THIAMINE PYROPHOSPHATE ENZYMES"/>
    <property type="match status" value="1"/>
</dbReference>
<dbReference type="InterPro" id="IPR011766">
    <property type="entry name" value="TPP_enzyme_TPP-bd"/>
</dbReference>
<dbReference type="PANTHER" id="PTHR18968:SF9">
    <property type="entry name" value="3D-(3,5_4)-TRIHYDROXYCYCLOHEXANE-1,2-DIONE HYDROLASE"/>
    <property type="match status" value="1"/>
</dbReference>
<dbReference type="GO" id="GO:0005948">
    <property type="term" value="C:acetolactate synthase complex"/>
    <property type="evidence" value="ECO:0007669"/>
    <property type="project" value="TreeGrafter"/>
</dbReference>
<comment type="similarity">
    <text evidence="1 3">Belongs to the TPP enzyme family.</text>
</comment>
<reference evidence="7" key="1">
    <citation type="submission" date="2018-12" db="EMBL/GenBank/DDBJ databases">
        <title>Novel natural products biosynthetic potential of the class Ktedonobacteria.</title>
        <authorList>
            <person name="Zheng Y."/>
            <person name="Saitou A."/>
            <person name="Wang C.M."/>
            <person name="Toyoda A."/>
            <person name="Minakuchi Y."/>
            <person name="Sekiguchi Y."/>
            <person name="Ueda K."/>
            <person name="Takano H."/>
            <person name="Sakai Y."/>
            <person name="Yokota A."/>
            <person name="Yabe S."/>
        </authorList>
    </citation>
    <scope>NUCLEOTIDE SEQUENCE</scope>
    <source>
        <strain evidence="7">COM3</strain>
    </source>
</reference>
<evidence type="ECO:0000256" key="2">
    <source>
        <dbReference type="ARBA" id="ARBA00023052"/>
    </source>
</evidence>
<dbReference type="AlphaFoldDB" id="A0A455SMA4"/>
<evidence type="ECO:0000256" key="3">
    <source>
        <dbReference type="RuleBase" id="RU362132"/>
    </source>
</evidence>
<accession>A0A455SMA4</accession>
<dbReference type="CDD" id="cd02003">
    <property type="entry name" value="TPP_IolD"/>
    <property type="match status" value="1"/>
</dbReference>
<evidence type="ECO:0000313" key="7">
    <source>
        <dbReference type="EMBL" id="BBH86214.1"/>
    </source>
</evidence>
<keyword evidence="7" id="KW-0378">Hydrolase</keyword>
<evidence type="ECO:0000259" key="5">
    <source>
        <dbReference type="Pfam" id="PF02775"/>
    </source>
</evidence>
<organism evidence="7">
    <name type="scientific">Thermosporothrix sp. COM3</name>
    <dbReference type="NCBI Taxonomy" id="2490863"/>
    <lineage>
        <taxon>Bacteria</taxon>
        <taxon>Bacillati</taxon>
        <taxon>Chloroflexota</taxon>
        <taxon>Ktedonobacteria</taxon>
        <taxon>Ktedonobacterales</taxon>
        <taxon>Thermosporotrichaceae</taxon>
        <taxon>Thermosporothrix</taxon>
    </lineage>
</organism>
<dbReference type="NCBIfam" id="TIGR04377">
    <property type="entry name" value="myo_inos_iolD"/>
    <property type="match status" value="1"/>
</dbReference>
<gene>
    <name evidence="7" type="ORF">KTC_09650</name>
</gene>
<feature type="domain" description="Thiamine pyrophosphate enzyme N-terminal TPP-binding" evidence="6">
    <location>
        <begin position="11"/>
        <end position="132"/>
    </location>
</feature>
<dbReference type="CDD" id="cd07035">
    <property type="entry name" value="TPP_PYR_POX_like"/>
    <property type="match status" value="1"/>
</dbReference>
<evidence type="ECO:0000259" key="6">
    <source>
        <dbReference type="Pfam" id="PF02776"/>
    </source>
</evidence>
<keyword evidence="2 3" id="KW-0786">Thiamine pyrophosphate</keyword>
<evidence type="ECO:0000259" key="4">
    <source>
        <dbReference type="Pfam" id="PF00205"/>
    </source>
</evidence>